<evidence type="ECO:0000313" key="1">
    <source>
        <dbReference type="EMBL" id="QQV79310.1"/>
    </source>
</evidence>
<geneLocation type="plasmid" evidence="1 2">
    <name>punnamed1</name>
</geneLocation>
<dbReference type="KEGG" id="sari:H5J25_18855"/>
<dbReference type="EMBL" id="CP061036">
    <property type="protein sequence ID" value="QQV79310.1"/>
    <property type="molecule type" value="Genomic_DNA"/>
</dbReference>
<sequence>MHRVHHFRTSMLAYNACFDDPHVREGDILVVAPERVVGIASDDPIAITTAHGELKPIPALTREGLLAELAHDAGQISHAVKEALRFQFDVAPHFLNFAGPTHTLFASETIVVLTFDDLLVTSDAIDHRITALQQRLDTAEPGSSMALFTQHAIVRLRAAREKLASYALGRG</sequence>
<protein>
    <submittedName>
        <fullName evidence="1">Uncharacterized protein</fullName>
    </submittedName>
</protein>
<name>A0A974NYN7_9SPHN</name>
<keyword evidence="1" id="KW-0614">Plasmid</keyword>
<dbReference type="AlphaFoldDB" id="A0A974NYN7"/>
<dbReference type="Proteomes" id="UP000595894">
    <property type="component" value="Plasmid punnamed1"/>
</dbReference>
<dbReference type="RefSeq" id="WP_202096589.1">
    <property type="nucleotide sequence ID" value="NZ_CP061036.1"/>
</dbReference>
<evidence type="ECO:0000313" key="2">
    <source>
        <dbReference type="Proteomes" id="UP000595894"/>
    </source>
</evidence>
<accession>A0A974NYN7</accession>
<keyword evidence="2" id="KW-1185">Reference proteome</keyword>
<organism evidence="1 2">
    <name type="scientific">Sphingomonas aliaeris</name>
    <dbReference type="NCBI Taxonomy" id="2759526"/>
    <lineage>
        <taxon>Bacteria</taxon>
        <taxon>Pseudomonadati</taxon>
        <taxon>Pseudomonadota</taxon>
        <taxon>Alphaproteobacteria</taxon>
        <taxon>Sphingomonadales</taxon>
        <taxon>Sphingomonadaceae</taxon>
        <taxon>Sphingomonas</taxon>
    </lineage>
</organism>
<gene>
    <name evidence="1" type="ORF">H5J25_18855</name>
</gene>
<proteinExistence type="predicted"/>
<reference evidence="2" key="1">
    <citation type="submission" date="2020-09" db="EMBL/GenBank/DDBJ databases">
        <title>Sphingomonas sp., a new species isolated from pork steak.</title>
        <authorList>
            <person name="Heidler von Heilborn D."/>
        </authorList>
    </citation>
    <scope>NUCLEOTIDE SEQUENCE [LARGE SCALE GENOMIC DNA]</scope>
    <source>
        <plasmid evidence="2">punnamed1</plasmid>
    </source>
</reference>